<dbReference type="InterPro" id="IPR036929">
    <property type="entry name" value="DsbDN_sf"/>
</dbReference>
<dbReference type="RefSeq" id="WP_057933885.1">
    <property type="nucleotide sequence ID" value="NZ_LMZQ01000018.1"/>
</dbReference>
<feature type="signal peptide" evidence="1">
    <location>
        <begin position="1"/>
        <end position="20"/>
    </location>
</feature>
<reference evidence="3 4" key="1">
    <citation type="submission" date="2015-11" db="EMBL/GenBank/DDBJ databases">
        <title>Sequence of Pedobacter ginsenosidimutans.</title>
        <authorList>
            <person name="Carson E."/>
            <person name="Keyser V."/>
            <person name="Newman J."/>
            <person name="Miller J."/>
        </authorList>
    </citation>
    <scope>NUCLEOTIDE SEQUENCE [LARGE SCALE GENOMIC DNA]</scope>
    <source>
        <strain evidence="3 4">KACC 14530</strain>
    </source>
</reference>
<dbReference type="GO" id="GO:0045454">
    <property type="term" value="P:cell redox homeostasis"/>
    <property type="evidence" value="ECO:0007669"/>
    <property type="project" value="TreeGrafter"/>
</dbReference>
<keyword evidence="3" id="KW-0813">Transport</keyword>
<dbReference type="OrthoDB" id="767251at2"/>
<keyword evidence="4" id="KW-1185">Reference proteome</keyword>
<dbReference type="PANTHER" id="PTHR32234">
    <property type="entry name" value="THIOL:DISULFIDE INTERCHANGE PROTEIN DSBD"/>
    <property type="match status" value="1"/>
</dbReference>
<protein>
    <submittedName>
        <fullName evidence="3">Sugar transporter</fullName>
    </submittedName>
</protein>
<feature type="chain" id="PRO_5006665320" evidence="1">
    <location>
        <begin position="21"/>
        <end position="149"/>
    </location>
</feature>
<feature type="domain" description="Thiol:disulfide interchange protein DsbD N-terminal" evidence="2">
    <location>
        <begin position="36"/>
        <end position="145"/>
    </location>
</feature>
<organism evidence="3 4">
    <name type="scientific">Pedobacter ginsenosidimutans</name>
    <dbReference type="NCBI Taxonomy" id="687842"/>
    <lineage>
        <taxon>Bacteria</taxon>
        <taxon>Pseudomonadati</taxon>
        <taxon>Bacteroidota</taxon>
        <taxon>Sphingobacteriia</taxon>
        <taxon>Sphingobacteriales</taxon>
        <taxon>Sphingobacteriaceae</taxon>
        <taxon>Pedobacter</taxon>
    </lineage>
</organism>
<dbReference type="EMBL" id="LMZQ01000018">
    <property type="protein sequence ID" value="KRT14414.1"/>
    <property type="molecule type" value="Genomic_DNA"/>
</dbReference>
<name>A0A0T5VKM3_9SPHI</name>
<sequence length="149" mass="16754">MKKSILITALFSLLFISAQSQILKPIKWSYAAKKTGANTATIFIKATIDQGWHLYSQFVKDGGPVKTTFSFKPSKEYSLVGKTLEPKAIIKYEDTFKMDVKYFEHSVIFQQKIKTNGKTAMVKGTVESMVCNDKQCLPPEEVSFNVAVK</sequence>
<dbReference type="PANTHER" id="PTHR32234:SF0">
    <property type="entry name" value="THIOL:DISULFIDE INTERCHANGE PROTEIN DSBD"/>
    <property type="match status" value="1"/>
</dbReference>
<dbReference type="GO" id="GO:0015035">
    <property type="term" value="F:protein-disulfide reductase activity"/>
    <property type="evidence" value="ECO:0007669"/>
    <property type="project" value="TreeGrafter"/>
</dbReference>
<evidence type="ECO:0000259" key="2">
    <source>
        <dbReference type="Pfam" id="PF11412"/>
    </source>
</evidence>
<keyword evidence="3" id="KW-0762">Sugar transport</keyword>
<accession>A0A0T5VKM3</accession>
<dbReference type="InterPro" id="IPR028250">
    <property type="entry name" value="DsbDN"/>
</dbReference>
<dbReference type="AlphaFoldDB" id="A0A0T5VKM3"/>
<dbReference type="Pfam" id="PF11412">
    <property type="entry name" value="DsbD_N"/>
    <property type="match status" value="1"/>
</dbReference>
<keyword evidence="1" id="KW-0732">Signal</keyword>
<proteinExistence type="predicted"/>
<gene>
    <name evidence="3" type="ORF">ASU31_19155</name>
</gene>
<comment type="caution">
    <text evidence="3">The sequence shown here is derived from an EMBL/GenBank/DDBJ whole genome shotgun (WGS) entry which is preliminary data.</text>
</comment>
<evidence type="ECO:0000313" key="3">
    <source>
        <dbReference type="EMBL" id="KRT14414.1"/>
    </source>
</evidence>
<dbReference type="Proteomes" id="UP000051950">
    <property type="component" value="Unassembled WGS sequence"/>
</dbReference>
<evidence type="ECO:0000256" key="1">
    <source>
        <dbReference type="SAM" id="SignalP"/>
    </source>
</evidence>
<dbReference type="STRING" id="687842.ASU31_19155"/>
<evidence type="ECO:0000313" key="4">
    <source>
        <dbReference type="Proteomes" id="UP000051950"/>
    </source>
</evidence>
<dbReference type="Gene3D" id="2.60.40.1250">
    <property type="entry name" value="Thiol:disulfide interchange protein DsbD, N-terminal domain"/>
    <property type="match status" value="1"/>
</dbReference>